<organism evidence="5 6">
    <name type="scientific">Terfezia boudieri ATCC MYA-4762</name>
    <dbReference type="NCBI Taxonomy" id="1051890"/>
    <lineage>
        <taxon>Eukaryota</taxon>
        <taxon>Fungi</taxon>
        <taxon>Dikarya</taxon>
        <taxon>Ascomycota</taxon>
        <taxon>Pezizomycotina</taxon>
        <taxon>Pezizomycetes</taxon>
        <taxon>Pezizales</taxon>
        <taxon>Pezizaceae</taxon>
        <taxon>Terfezia</taxon>
    </lineage>
</organism>
<evidence type="ECO:0000256" key="1">
    <source>
        <dbReference type="ARBA" id="ARBA00008878"/>
    </source>
</evidence>
<dbReference type="OrthoDB" id="271111at2759"/>
<feature type="region of interest" description="Disordered" evidence="3">
    <location>
        <begin position="73"/>
        <end position="94"/>
    </location>
</feature>
<dbReference type="Gene3D" id="1.10.287.160">
    <property type="entry name" value="HR1 repeat"/>
    <property type="match status" value="1"/>
</dbReference>
<dbReference type="Pfam" id="PF14668">
    <property type="entry name" value="RICTOR_V"/>
    <property type="match status" value="1"/>
</dbReference>
<dbReference type="PANTHER" id="PTHR13298:SF11">
    <property type="entry name" value="RAPAMYCIN-INSENSITIVE COMPANION OF MTOR"/>
    <property type="match status" value="1"/>
</dbReference>
<dbReference type="GO" id="GO:0038203">
    <property type="term" value="P:TORC2 signaling"/>
    <property type="evidence" value="ECO:0007669"/>
    <property type="project" value="TreeGrafter"/>
</dbReference>
<dbReference type="PROSITE" id="PS51860">
    <property type="entry name" value="REM_1"/>
    <property type="match status" value="1"/>
</dbReference>
<reference evidence="5 6" key="1">
    <citation type="journal article" date="2018" name="Nat. Ecol. Evol.">
        <title>Pezizomycetes genomes reveal the molecular basis of ectomycorrhizal truffle lifestyle.</title>
        <authorList>
            <person name="Murat C."/>
            <person name="Payen T."/>
            <person name="Noel B."/>
            <person name="Kuo A."/>
            <person name="Morin E."/>
            <person name="Chen J."/>
            <person name="Kohler A."/>
            <person name="Krizsan K."/>
            <person name="Balestrini R."/>
            <person name="Da Silva C."/>
            <person name="Montanini B."/>
            <person name="Hainaut M."/>
            <person name="Levati E."/>
            <person name="Barry K.W."/>
            <person name="Belfiori B."/>
            <person name="Cichocki N."/>
            <person name="Clum A."/>
            <person name="Dockter R.B."/>
            <person name="Fauchery L."/>
            <person name="Guy J."/>
            <person name="Iotti M."/>
            <person name="Le Tacon F."/>
            <person name="Lindquist E.A."/>
            <person name="Lipzen A."/>
            <person name="Malagnac F."/>
            <person name="Mello A."/>
            <person name="Molinier V."/>
            <person name="Miyauchi S."/>
            <person name="Poulain J."/>
            <person name="Riccioni C."/>
            <person name="Rubini A."/>
            <person name="Sitrit Y."/>
            <person name="Splivallo R."/>
            <person name="Traeger S."/>
            <person name="Wang M."/>
            <person name="Zifcakova L."/>
            <person name="Wipf D."/>
            <person name="Zambonelli A."/>
            <person name="Paolocci F."/>
            <person name="Nowrousian M."/>
            <person name="Ottonello S."/>
            <person name="Baldrian P."/>
            <person name="Spatafora J.W."/>
            <person name="Henrissat B."/>
            <person name="Nagy L.G."/>
            <person name="Aury J.M."/>
            <person name="Wincker P."/>
            <person name="Grigoriev I.V."/>
            <person name="Bonfante P."/>
            <person name="Martin F.M."/>
        </authorList>
    </citation>
    <scope>NUCLEOTIDE SEQUENCE [LARGE SCALE GENOMIC DNA]</scope>
    <source>
        <strain evidence="5 6">ATCC MYA-4762</strain>
    </source>
</reference>
<dbReference type="InterPro" id="IPR016024">
    <property type="entry name" value="ARM-type_fold"/>
</dbReference>
<dbReference type="InterPro" id="IPR011989">
    <property type="entry name" value="ARM-like"/>
</dbReference>
<dbReference type="InterPro" id="IPR028267">
    <property type="entry name" value="Pianissimo_N"/>
</dbReference>
<dbReference type="FunCoup" id="A0A3N4LCX8">
    <property type="interactions" value="469"/>
</dbReference>
<comment type="similarity">
    <text evidence="1">Belongs to the RICTOR family.</text>
</comment>
<evidence type="ECO:0000313" key="5">
    <source>
        <dbReference type="EMBL" id="RPB20737.1"/>
    </source>
</evidence>
<dbReference type="PANTHER" id="PTHR13298">
    <property type="entry name" value="CYTOSOLIC REGULATOR PIANISSIMO"/>
    <property type="match status" value="1"/>
</dbReference>
<evidence type="ECO:0000256" key="2">
    <source>
        <dbReference type="PROSITE-ProRule" id="PRU01207"/>
    </source>
</evidence>
<dbReference type="InterPro" id="IPR029451">
    <property type="entry name" value="RICTOR_M"/>
</dbReference>
<feature type="region of interest" description="Disordered" evidence="3">
    <location>
        <begin position="1"/>
        <end position="50"/>
    </location>
</feature>
<dbReference type="InterPro" id="IPR011072">
    <property type="entry name" value="HR1_rho-bd"/>
</dbReference>
<dbReference type="SMART" id="SM01303">
    <property type="entry name" value="RasGEF_N_2"/>
    <property type="match status" value="1"/>
</dbReference>
<keyword evidence="2" id="KW-0175">Coiled coil</keyword>
<evidence type="ECO:0000259" key="4">
    <source>
        <dbReference type="PROSITE" id="PS51860"/>
    </source>
</evidence>
<dbReference type="SMART" id="SM00742">
    <property type="entry name" value="Hr1"/>
    <property type="match status" value="1"/>
</dbReference>
<protein>
    <recommendedName>
        <fullName evidence="4">REM-1 domain-containing protein</fullName>
    </recommendedName>
</protein>
<sequence length="1292" mass="145013">MSNALTTSPKFFSSVSSTNSRFQSSSGGDRDGLLQPRTNGLRSGSFSGISGNSGVVYSGPGSFTSALRTNAPSIHTTMDADPGSPSTPETPERQLEELTQQLNREIKFKEGAENMLQALDSKKLKEAKVARNKAEMELSAVNSKIAQLRYQMEAIKNPKESPLSARGGQAADNLLGNPIIPLSNGTNFDEQLSTLEGEAESPTYSLSDILQSLEEKGRKPEFYVEKANSLVLLFKRHPMLKYDLIWSEFGQRVQSMLLHENREVVAAGYRITRYAITDIESLRTIRKLETDYLTICSLAKDPKNTVEREQALKFVRAFLEVKGGVNEISRGVVRVIVSCAEQESDRLRGICLETLAELLILDASLVVSAGGIRILSQVLYEGPYELSDALSLAFLYLLDLPATRKYIRAGHDMEVVFSAFTDSYAKPNVEEKLRSSAKVITTMLKSWPGLICLSMFEMRALRSLVDSLRIPSSGVRDIILELLFDIFRIKSPSWSSSFLAGRRLTTYGRVANLKSESRDSSTTKREDKTQSNLVEHFTALLLAVFVEAGLLQSLMTLVEDNTDPAIVRKTTLLLGEVLKLASRLLPTTYNVKIQILPELFSSASRFGVDRFAASSAVYQIDSLNRTLHRSLTTTAAAQRLSLDDDRRGQRQVEQVKIKLNMQIDETHFRTLLMDCGVLGSSNYSKWNWDMITEIIQGPLGNWKRLEEAKSTKFLKRLLSFYRPFKHKFSDILNTKPNQRYVRVGCALFTTLLGSPEGVKYLGGNKLLFQISECLAQLDPMSGITSSDPILSRARLADTLSSGYFTLLGTLSSDHKGLQMMQTHKMFNMFYHLSELADREDLIIGFLSPMDYTLEGHPRIIFSKALQTGIRSVRLWATNYLRGLILAANSPLTLNTKHHETSQWAITQLVTQLYDTDVEVCETAVKILEEACNVTHNLEFVVQCCPALDHLGEIGAPLLLRFLSTSVGYHYLNELDYIEKEMDDWFHGRNDSYVLTVEASLARAFADDEPLRKKEIDKDAMSFVPPHFYRELARTEEGCLLLKEKGHFEEFAWYIREHGLESEDIEIVTKVKGCLWAIGNIGSMPLGAPFLDEANIVEAVINLAENSQVLTLKGTAFFVLGLISKTMQGLEILLEHGWDGTTTTMGESLGFCVPLKLGQLLSIQPWEHISDDTNVKGRPALLSSNPDNDPMNNKILTSIVNLSNHILESAATKELMKLKQTHSPYFQNPVLYRQVMKILESYRFRLHVRRQIIELFPKFVLEEIVRFGMKDLIAHEARIRGSSQFPEEEFTVS</sequence>
<dbReference type="SMART" id="SM01308">
    <property type="entry name" value="RICTOR_N"/>
    <property type="match status" value="1"/>
</dbReference>
<dbReference type="InterPro" id="IPR029452">
    <property type="entry name" value="RICTOR_V"/>
</dbReference>
<gene>
    <name evidence="5" type="ORF">L211DRAFT_791659</name>
</gene>
<dbReference type="Pfam" id="PF14664">
    <property type="entry name" value="RICTOR_N"/>
    <property type="match status" value="1"/>
</dbReference>
<feature type="compositionally biased region" description="Polar residues" evidence="3">
    <location>
        <begin position="1"/>
        <end position="27"/>
    </location>
</feature>
<dbReference type="SMART" id="SM01307">
    <property type="entry name" value="RICTOR_M"/>
    <property type="match status" value="1"/>
</dbReference>
<name>A0A3N4LCX8_9PEZI</name>
<keyword evidence="6" id="KW-1185">Reference proteome</keyword>
<dbReference type="GO" id="GO:0031932">
    <property type="term" value="C:TORC2 complex"/>
    <property type="evidence" value="ECO:0007669"/>
    <property type="project" value="InterPro"/>
</dbReference>
<dbReference type="Pfam" id="PF02185">
    <property type="entry name" value="HR1"/>
    <property type="match status" value="1"/>
</dbReference>
<dbReference type="Pfam" id="PF14663">
    <property type="entry name" value="RasGEF_N_2"/>
    <property type="match status" value="1"/>
</dbReference>
<dbReference type="InterPro" id="IPR028268">
    <property type="entry name" value="Pianissimo_fam"/>
</dbReference>
<dbReference type="SUPFAM" id="SSF48371">
    <property type="entry name" value="ARM repeat"/>
    <property type="match status" value="1"/>
</dbReference>
<dbReference type="EMBL" id="ML121568">
    <property type="protein sequence ID" value="RPB20737.1"/>
    <property type="molecule type" value="Genomic_DNA"/>
</dbReference>
<dbReference type="InterPro" id="IPR036274">
    <property type="entry name" value="HR1_rpt_sf"/>
</dbReference>
<dbReference type="InterPro" id="IPR029453">
    <property type="entry name" value="Rictor_IV"/>
</dbReference>
<dbReference type="Pfam" id="PF14666">
    <property type="entry name" value="RICTOR_M"/>
    <property type="match status" value="1"/>
</dbReference>
<dbReference type="Proteomes" id="UP000267821">
    <property type="component" value="Unassembled WGS sequence"/>
</dbReference>
<feature type="domain" description="REM-1" evidence="4">
    <location>
        <begin position="81"/>
        <end position="161"/>
    </location>
</feature>
<dbReference type="STRING" id="1051890.A0A3N4LCX8"/>
<dbReference type="Gene3D" id="1.25.10.10">
    <property type="entry name" value="Leucine-rich Repeat Variant"/>
    <property type="match status" value="1"/>
</dbReference>
<accession>A0A3N4LCX8</accession>
<evidence type="ECO:0000313" key="6">
    <source>
        <dbReference type="Proteomes" id="UP000267821"/>
    </source>
</evidence>
<dbReference type="SUPFAM" id="SSF46585">
    <property type="entry name" value="HR1 repeat"/>
    <property type="match status" value="1"/>
</dbReference>
<dbReference type="SMART" id="SM01310">
    <property type="entry name" value="RICTOR_V"/>
    <property type="match status" value="1"/>
</dbReference>
<proteinExistence type="inferred from homology"/>
<evidence type="ECO:0000256" key="3">
    <source>
        <dbReference type="SAM" id="MobiDB-lite"/>
    </source>
</evidence>
<dbReference type="InParanoid" id="A0A3N4LCX8"/>